<feature type="transmembrane region" description="Helical" evidence="7">
    <location>
        <begin position="258"/>
        <end position="279"/>
    </location>
</feature>
<dbReference type="PANTHER" id="PTHR43124:SF3">
    <property type="entry name" value="CHLORAMPHENICOL EFFLUX PUMP RV0191"/>
    <property type="match status" value="1"/>
</dbReference>
<dbReference type="AlphaFoldDB" id="A0A561DYR5"/>
<accession>A0A561DYR5</accession>
<feature type="transmembrane region" description="Helical" evidence="7">
    <location>
        <begin position="343"/>
        <end position="362"/>
    </location>
</feature>
<feature type="transmembrane region" description="Helical" evidence="7">
    <location>
        <begin position="81"/>
        <end position="100"/>
    </location>
</feature>
<gene>
    <name evidence="9" type="ORF">FB550_101540</name>
</gene>
<feature type="transmembrane region" description="Helical" evidence="7">
    <location>
        <begin position="374"/>
        <end position="397"/>
    </location>
</feature>
<feature type="transmembrane region" description="Helical" evidence="7">
    <location>
        <begin position="222"/>
        <end position="246"/>
    </location>
</feature>
<feature type="domain" description="Major facilitator superfamily (MFS) profile" evidence="8">
    <location>
        <begin position="14"/>
        <end position="402"/>
    </location>
</feature>
<protein>
    <submittedName>
        <fullName evidence="9">Putative MFS family arabinose efflux permease</fullName>
    </submittedName>
</protein>
<evidence type="ECO:0000313" key="10">
    <source>
        <dbReference type="Proteomes" id="UP000319671"/>
    </source>
</evidence>
<evidence type="ECO:0000256" key="7">
    <source>
        <dbReference type="SAM" id="Phobius"/>
    </source>
</evidence>
<dbReference type="GO" id="GO:0005886">
    <property type="term" value="C:plasma membrane"/>
    <property type="evidence" value="ECO:0007669"/>
    <property type="project" value="UniProtKB-SubCell"/>
</dbReference>
<comment type="caution">
    <text evidence="9">The sequence shown here is derived from an EMBL/GenBank/DDBJ whole genome shotgun (WGS) entry which is preliminary data.</text>
</comment>
<keyword evidence="5 7" id="KW-1133">Transmembrane helix</keyword>
<dbReference type="Proteomes" id="UP000319671">
    <property type="component" value="Unassembled WGS sequence"/>
</dbReference>
<dbReference type="PROSITE" id="PS50850">
    <property type="entry name" value="MFS"/>
    <property type="match status" value="1"/>
</dbReference>
<dbReference type="PANTHER" id="PTHR43124">
    <property type="entry name" value="PURINE EFFLUX PUMP PBUE"/>
    <property type="match status" value="1"/>
</dbReference>
<comment type="subcellular location">
    <subcellularLocation>
        <location evidence="1">Cell membrane</location>
        <topology evidence="1">Multi-pass membrane protein</topology>
    </subcellularLocation>
</comment>
<keyword evidence="10" id="KW-1185">Reference proteome</keyword>
<dbReference type="InterPro" id="IPR050189">
    <property type="entry name" value="MFS_Efflux_Transporters"/>
</dbReference>
<keyword evidence="4 7" id="KW-0812">Transmembrane</keyword>
<name>A0A561DYR5_9BACI</name>
<sequence>MEKRKGFFRYENFLVITMFLVVGLVFLDRLSLGFIFPRIAPELGLSNTQLGITVSVTGLFFGLSTLIFASLSDFLGKKKPMLVIFVFLFSIATLLSGIVGSFATLLLVRGIMGLAEGPVMPLVQSIVIHESSEQRRGLNMGIVQSSSSLIGGTLAPVLTVALAASFGWRSSFYIIAIPGILMGLIIWKFLKEPKPSMSLHVVPIKSKPTKADYIRVFKTRNVWLSTIVGICNMIYILSLTAFLPTIYAESTNYGEAQIGMLLGFMGLMMFIGQFGGAAISDRIGRLPAIKVFSLLAIFLPISIALSYHNFGVLLISILVFSLGNGYQPLIMNIIPAESVSRTFSATAISFVILTSEIIGGSFGPTVSGILADRFGLMAPLWVTAAAAFVGFLFTFGIRETAPIKLKHSSNKEIPAQV</sequence>
<feature type="transmembrane region" description="Helical" evidence="7">
    <location>
        <begin position="48"/>
        <end position="69"/>
    </location>
</feature>
<feature type="transmembrane region" description="Helical" evidence="7">
    <location>
        <begin position="12"/>
        <end position="36"/>
    </location>
</feature>
<feature type="transmembrane region" description="Helical" evidence="7">
    <location>
        <begin position="172"/>
        <end position="190"/>
    </location>
</feature>
<feature type="transmembrane region" description="Helical" evidence="7">
    <location>
        <begin position="313"/>
        <end position="331"/>
    </location>
</feature>
<keyword evidence="2" id="KW-0813">Transport</keyword>
<evidence type="ECO:0000256" key="6">
    <source>
        <dbReference type="ARBA" id="ARBA00023136"/>
    </source>
</evidence>
<dbReference type="SUPFAM" id="SSF103473">
    <property type="entry name" value="MFS general substrate transporter"/>
    <property type="match status" value="1"/>
</dbReference>
<evidence type="ECO:0000256" key="4">
    <source>
        <dbReference type="ARBA" id="ARBA00022692"/>
    </source>
</evidence>
<evidence type="ECO:0000313" key="9">
    <source>
        <dbReference type="EMBL" id="TWE08514.1"/>
    </source>
</evidence>
<evidence type="ECO:0000256" key="3">
    <source>
        <dbReference type="ARBA" id="ARBA00022475"/>
    </source>
</evidence>
<feature type="transmembrane region" description="Helical" evidence="7">
    <location>
        <begin position="291"/>
        <end position="307"/>
    </location>
</feature>
<dbReference type="InterPro" id="IPR011701">
    <property type="entry name" value="MFS"/>
</dbReference>
<evidence type="ECO:0000256" key="1">
    <source>
        <dbReference type="ARBA" id="ARBA00004651"/>
    </source>
</evidence>
<dbReference type="Gene3D" id="1.20.1250.20">
    <property type="entry name" value="MFS general substrate transporter like domains"/>
    <property type="match status" value="2"/>
</dbReference>
<evidence type="ECO:0000256" key="5">
    <source>
        <dbReference type="ARBA" id="ARBA00022989"/>
    </source>
</evidence>
<dbReference type="CDD" id="cd17324">
    <property type="entry name" value="MFS_NepI_like"/>
    <property type="match status" value="1"/>
</dbReference>
<organism evidence="9 10">
    <name type="scientific">Neobacillus bataviensis</name>
    <dbReference type="NCBI Taxonomy" id="220685"/>
    <lineage>
        <taxon>Bacteria</taxon>
        <taxon>Bacillati</taxon>
        <taxon>Bacillota</taxon>
        <taxon>Bacilli</taxon>
        <taxon>Bacillales</taxon>
        <taxon>Bacillaceae</taxon>
        <taxon>Neobacillus</taxon>
    </lineage>
</organism>
<evidence type="ECO:0000256" key="2">
    <source>
        <dbReference type="ARBA" id="ARBA00022448"/>
    </source>
</evidence>
<keyword evidence="3" id="KW-1003">Cell membrane</keyword>
<proteinExistence type="predicted"/>
<dbReference type="Pfam" id="PF07690">
    <property type="entry name" value="MFS_1"/>
    <property type="match status" value="1"/>
</dbReference>
<keyword evidence="6 7" id="KW-0472">Membrane</keyword>
<reference evidence="9 10" key="1">
    <citation type="submission" date="2019-06" db="EMBL/GenBank/DDBJ databases">
        <title>Sorghum-associated microbial communities from plants grown in Nebraska, USA.</title>
        <authorList>
            <person name="Schachtman D."/>
        </authorList>
    </citation>
    <scope>NUCLEOTIDE SEQUENCE [LARGE SCALE GENOMIC DNA]</scope>
    <source>
        <strain evidence="9 10">2482</strain>
    </source>
</reference>
<dbReference type="InterPro" id="IPR020846">
    <property type="entry name" value="MFS_dom"/>
</dbReference>
<dbReference type="InterPro" id="IPR036259">
    <property type="entry name" value="MFS_trans_sf"/>
</dbReference>
<dbReference type="EMBL" id="VIVN01000001">
    <property type="protein sequence ID" value="TWE08514.1"/>
    <property type="molecule type" value="Genomic_DNA"/>
</dbReference>
<dbReference type="RefSeq" id="WP_144562188.1">
    <property type="nucleotide sequence ID" value="NZ_VIVN01000001.1"/>
</dbReference>
<dbReference type="GO" id="GO:0022857">
    <property type="term" value="F:transmembrane transporter activity"/>
    <property type="evidence" value="ECO:0007669"/>
    <property type="project" value="InterPro"/>
</dbReference>
<evidence type="ECO:0000259" key="8">
    <source>
        <dbReference type="PROSITE" id="PS50850"/>
    </source>
</evidence>